<dbReference type="CDD" id="cd00757">
    <property type="entry name" value="ThiF_MoeB_HesA_family"/>
    <property type="match status" value="1"/>
</dbReference>
<dbReference type="GO" id="GO:0016779">
    <property type="term" value="F:nucleotidyltransferase activity"/>
    <property type="evidence" value="ECO:0007669"/>
    <property type="project" value="UniProtKB-KW"/>
</dbReference>
<dbReference type="EMBL" id="CP080590">
    <property type="protein sequence ID" value="QYO77024.1"/>
    <property type="molecule type" value="Genomic_DNA"/>
</dbReference>
<reference evidence="2 3" key="1">
    <citation type="submission" date="2021-08" db="EMBL/GenBank/DDBJ databases">
        <title>Devosia salina sp. nov., isolated from the South China Sea sediment.</title>
        <authorList>
            <person name="Zhou Z."/>
        </authorList>
    </citation>
    <scope>NUCLEOTIDE SEQUENCE [LARGE SCALE GENOMIC DNA]</scope>
    <source>
        <strain evidence="2 3">SCS-3</strain>
    </source>
</reference>
<keyword evidence="2" id="KW-0548">Nucleotidyltransferase</keyword>
<proteinExistence type="predicted"/>
<dbReference type="InterPro" id="IPR045886">
    <property type="entry name" value="ThiF/MoeB/HesA"/>
</dbReference>
<dbReference type="Proteomes" id="UP000825799">
    <property type="component" value="Chromosome"/>
</dbReference>
<dbReference type="NCBIfam" id="NF004281">
    <property type="entry name" value="PRK05690.1"/>
    <property type="match status" value="1"/>
</dbReference>
<name>A0ABX8WDM3_9HYPH</name>
<evidence type="ECO:0000313" key="2">
    <source>
        <dbReference type="EMBL" id="QYO77024.1"/>
    </source>
</evidence>
<dbReference type="PANTHER" id="PTHR10953">
    <property type="entry name" value="UBIQUITIN-ACTIVATING ENZYME E1"/>
    <property type="match status" value="1"/>
</dbReference>
<sequence>MRWPSSRSIPVVSRGRTGVSWRFPLASEPPLGPDETRRYARHLVLKGFGGAAQQKLKAARVLVVGAGGLGSPAIAYLAAAGIGHLGIIDPDTVSLSNLQRQVIHTSASVGTGKANSAGAFAGALNPHVGLDLHAEAITEGNADTLVGTCDVVLDGTDNLVTRRIVATSTERLGKPLVSGAVSMFSGQVTVFAPHLGGPPHAALYPDEASDDALPSCEANGILGPVTGVIGTLMAMEAIKLITGVGEPLIGRLLVYDAREARFSEIGY</sequence>
<dbReference type="Pfam" id="PF00899">
    <property type="entry name" value="ThiF"/>
    <property type="match status" value="1"/>
</dbReference>
<organism evidence="2 3">
    <name type="scientific">Devosia salina</name>
    <dbReference type="NCBI Taxonomy" id="2860336"/>
    <lineage>
        <taxon>Bacteria</taxon>
        <taxon>Pseudomonadati</taxon>
        <taxon>Pseudomonadota</taxon>
        <taxon>Alphaproteobacteria</taxon>
        <taxon>Hyphomicrobiales</taxon>
        <taxon>Devosiaceae</taxon>
        <taxon>Devosia</taxon>
    </lineage>
</organism>
<dbReference type="SUPFAM" id="SSF69572">
    <property type="entry name" value="Activating enzymes of the ubiquitin-like proteins"/>
    <property type="match status" value="1"/>
</dbReference>
<protein>
    <submittedName>
        <fullName evidence="2">Molybdopterin-synthase adenylyltransferase MoeB</fullName>
    </submittedName>
</protein>
<evidence type="ECO:0000259" key="1">
    <source>
        <dbReference type="Pfam" id="PF00899"/>
    </source>
</evidence>
<keyword evidence="3" id="KW-1185">Reference proteome</keyword>
<feature type="domain" description="THIF-type NAD/FAD binding fold" evidence="1">
    <location>
        <begin position="39"/>
        <end position="264"/>
    </location>
</feature>
<dbReference type="Gene3D" id="3.40.50.720">
    <property type="entry name" value="NAD(P)-binding Rossmann-like Domain"/>
    <property type="match status" value="1"/>
</dbReference>
<evidence type="ECO:0000313" key="3">
    <source>
        <dbReference type="Proteomes" id="UP000825799"/>
    </source>
</evidence>
<keyword evidence="2" id="KW-0808">Transferase</keyword>
<gene>
    <name evidence="2" type="primary">moeB</name>
    <name evidence="2" type="ORF">K1X15_21120</name>
</gene>
<dbReference type="InterPro" id="IPR000594">
    <property type="entry name" value="ThiF_NAD_FAD-bd"/>
</dbReference>
<dbReference type="PANTHER" id="PTHR10953:SF102">
    <property type="entry name" value="ADENYLYLTRANSFERASE AND SULFURTRANSFERASE MOCS3"/>
    <property type="match status" value="1"/>
</dbReference>
<accession>A0ABX8WDM3</accession>
<dbReference type="InterPro" id="IPR035985">
    <property type="entry name" value="Ubiquitin-activating_enz"/>
</dbReference>